<evidence type="ECO:0000313" key="3">
    <source>
        <dbReference type="EMBL" id="GGD82445.1"/>
    </source>
</evidence>
<dbReference type="GO" id="GO:0015293">
    <property type="term" value="F:symporter activity"/>
    <property type="evidence" value="ECO:0007669"/>
    <property type="project" value="InterPro"/>
</dbReference>
<feature type="transmembrane region" description="Helical" evidence="2">
    <location>
        <begin position="398"/>
        <end position="416"/>
    </location>
</feature>
<feature type="transmembrane region" description="Helical" evidence="2">
    <location>
        <begin position="428"/>
        <end position="449"/>
    </location>
</feature>
<comment type="similarity">
    <text evidence="1">Belongs to the sodium:galactoside symporter (TC 2.A.2) family.</text>
</comment>
<dbReference type="RefSeq" id="WP_066776035.1">
    <property type="nucleotide sequence ID" value="NZ_BMIP01000012.1"/>
</dbReference>
<feature type="transmembrane region" description="Helical" evidence="2">
    <location>
        <begin position="28"/>
        <end position="48"/>
    </location>
</feature>
<dbReference type="Gene3D" id="1.20.1250.20">
    <property type="entry name" value="MFS general substrate transporter like domains"/>
    <property type="match status" value="1"/>
</dbReference>
<protein>
    <submittedName>
        <fullName evidence="3">Oligogalacturonide transporter</fullName>
    </submittedName>
</protein>
<evidence type="ECO:0000256" key="1">
    <source>
        <dbReference type="ARBA" id="ARBA00009617"/>
    </source>
</evidence>
<proteinExistence type="inferred from homology"/>
<dbReference type="Pfam" id="PF13347">
    <property type="entry name" value="MFS_2"/>
    <property type="match status" value="1"/>
</dbReference>
<dbReference type="Proteomes" id="UP000612349">
    <property type="component" value="Unassembled WGS sequence"/>
</dbReference>
<keyword evidence="2" id="KW-0812">Transmembrane</keyword>
<name>A0A917DYK0_9SPHN</name>
<feature type="transmembrane region" description="Helical" evidence="2">
    <location>
        <begin position="293"/>
        <end position="310"/>
    </location>
</feature>
<dbReference type="SUPFAM" id="SSF103473">
    <property type="entry name" value="MFS general substrate transporter"/>
    <property type="match status" value="1"/>
</dbReference>
<reference evidence="3" key="1">
    <citation type="journal article" date="2014" name="Int. J. Syst. Evol. Microbiol.">
        <title>Complete genome sequence of Corynebacterium casei LMG S-19264T (=DSM 44701T), isolated from a smear-ripened cheese.</title>
        <authorList>
            <consortium name="US DOE Joint Genome Institute (JGI-PGF)"/>
            <person name="Walter F."/>
            <person name="Albersmeier A."/>
            <person name="Kalinowski J."/>
            <person name="Ruckert C."/>
        </authorList>
    </citation>
    <scope>NUCLEOTIDE SEQUENCE</scope>
    <source>
        <strain evidence="3">CGMCC 1.15360</strain>
    </source>
</reference>
<evidence type="ECO:0000313" key="4">
    <source>
        <dbReference type="Proteomes" id="UP000612349"/>
    </source>
</evidence>
<dbReference type="EMBL" id="BMIP01000012">
    <property type="protein sequence ID" value="GGD82445.1"/>
    <property type="molecule type" value="Genomic_DNA"/>
</dbReference>
<feature type="transmembrane region" description="Helical" evidence="2">
    <location>
        <begin position="95"/>
        <end position="112"/>
    </location>
</feature>
<sequence>MALLGSFAPTGTRPIRWYNYAAYGSNDILGAGSMAVISGWVLIFYTTFCGLEAWEAGLIFTVARVLDAIASPLIGHFSDSLAGTKVGRLIGRRRVFLLAAIPLLPSFAIMWVSGQSFWYYLVTYVLFELVYALEIIPFETLAAEMAKDYKSKAKFAGIRILFAQASAILAGFLPAMLIEALGEDSADTFLYMGILFSVLFMVTASFLYLCSWERPPEEVMQVRGNGEKASLGASFKALYRNLFSTLRIRAFRLHLGMYLGGYISQDVFNAAFTFFVVFALAGSISVASTLLGFMYIVQFVAVMIAINLALRSSPARAYQLAAASFAIGVIVLLLMWSAGVRSGDALLWVPIIFAGLGRGALNYIPWATYNYMADADEAVTGRRREGAFAGVMTFVRKLTQSAAVAGVTAIMSWGGFQSAATVQSDQAIMTLALVLGIGTVGMLIFGVFVSTKFKLNAETHDRLMAQIDRFKQDPDAAPIDQETKLLVEDLTGWRYDQLWGKNNVV</sequence>
<feature type="transmembrane region" description="Helical" evidence="2">
    <location>
        <begin position="156"/>
        <end position="177"/>
    </location>
</feature>
<feature type="transmembrane region" description="Helical" evidence="2">
    <location>
        <begin position="345"/>
        <end position="364"/>
    </location>
</feature>
<dbReference type="OrthoDB" id="9764596at2"/>
<comment type="caution">
    <text evidence="3">The sequence shown here is derived from an EMBL/GenBank/DDBJ whole genome shotgun (WGS) entry which is preliminary data.</text>
</comment>
<accession>A0A917DYK0</accession>
<dbReference type="PANTHER" id="PTHR11328">
    <property type="entry name" value="MAJOR FACILITATOR SUPERFAMILY DOMAIN-CONTAINING PROTEIN"/>
    <property type="match status" value="1"/>
</dbReference>
<keyword evidence="2" id="KW-0472">Membrane</keyword>
<feature type="transmembrane region" description="Helical" evidence="2">
    <location>
        <begin position="317"/>
        <end position="339"/>
    </location>
</feature>
<feature type="transmembrane region" description="Helical" evidence="2">
    <location>
        <begin position="189"/>
        <end position="210"/>
    </location>
</feature>
<dbReference type="GO" id="GO:0008643">
    <property type="term" value="P:carbohydrate transport"/>
    <property type="evidence" value="ECO:0007669"/>
    <property type="project" value="InterPro"/>
</dbReference>
<dbReference type="AlphaFoldDB" id="A0A917DYK0"/>
<dbReference type="PANTHER" id="PTHR11328:SF24">
    <property type="entry name" value="MAJOR FACILITATOR SUPERFAMILY (MFS) PROFILE DOMAIN-CONTAINING PROTEIN"/>
    <property type="match status" value="1"/>
</dbReference>
<evidence type="ECO:0000256" key="2">
    <source>
        <dbReference type="SAM" id="Phobius"/>
    </source>
</evidence>
<gene>
    <name evidence="3" type="ORF">GCM10010990_35580</name>
</gene>
<feature type="transmembrane region" description="Helical" evidence="2">
    <location>
        <begin position="118"/>
        <end position="136"/>
    </location>
</feature>
<feature type="transmembrane region" description="Helical" evidence="2">
    <location>
        <begin position="267"/>
        <end position="287"/>
    </location>
</feature>
<reference evidence="3" key="2">
    <citation type="submission" date="2020-09" db="EMBL/GenBank/DDBJ databases">
        <authorList>
            <person name="Sun Q."/>
            <person name="Zhou Y."/>
        </authorList>
    </citation>
    <scope>NUCLEOTIDE SEQUENCE</scope>
    <source>
        <strain evidence="3">CGMCC 1.15360</strain>
    </source>
</reference>
<dbReference type="InterPro" id="IPR039672">
    <property type="entry name" value="MFS_2"/>
</dbReference>
<dbReference type="InterPro" id="IPR036259">
    <property type="entry name" value="MFS_trans_sf"/>
</dbReference>
<dbReference type="GO" id="GO:0005886">
    <property type="term" value="C:plasma membrane"/>
    <property type="evidence" value="ECO:0007669"/>
    <property type="project" value="TreeGrafter"/>
</dbReference>
<keyword evidence="2" id="KW-1133">Transmembrane helix</keyword>
<keyword evidence="4" id="KW-1185">Reference proteome</keyword>
<organism evidence="3 4">
    <name type="scientific">Croceicoccus mobilis</name>
    <dbReference type="NCBI Taxonomy" id="1703339"/>
    <lineage>
        <taxon>Bacteria</taxon>
        <taxon>Pseudomonadati</taxon>
        <taxon>Pseudomonadota</taxon>
        <taxon>Alphaproteobacteria</taxon>
        <taxon>Sphingomonadales</taxon>
        <taxon>Erythrobacteraceae</taxon>
        <taxon>Croceicoccus</taxon>
    </lineage>
</organism>